<dbReference type="PANTHER" id="PTHR30203:SF24">
    <property type="entry name" value="BLR4935 PROTEIN"/>
    <property type="match status" value="1"/>
</dbReference>
<dbReference type="InterPro" id="IPR003423">
    <property type="entry name" value="OMP_efflux"/>
</dbReference>
<proteinExistence type="inferred from homology"/>
<evidence type="ECO:0000313" key="3">
    <source>
        <dbReference type="Proteomes" id="UP001596024"/>
    </source>
</evidence>
<name>A0ABV9NEY8_9PROT</name>
<dbReference type="Proteomes" id="UP001596024">
    <property type="component" value="Unassembled WGS sequence"/>
</dbReference>
<organism evidence="2 3">
    <name type="scientific">Glycocaulis abyssi</name>
    <dbReference type="NCBI Taxonomy" id="1433403"/>
    <lineage>
        <taxon>Bacteria</taxon>
        <taxon>Pseudomonadati</taxon>
        <taxon>Pseudomonadota</taxon>
        <taxon>Alphaproteobacteria</taxon>
        <taxon>Maricaulales</taxon>
        <taxon>Maricaulaceae</taxon>
        <taxon>Glycocaulis</taxon>
    </lineage>
</organism>
<evidence type="ECO:0000313" key="2">
    <source>
        <dbReference type="EMBL" id="MFC4726134.1"/>
    </source>
</evidence>
<gene>
    <name evidence="2" type="ORF">ACFPB0_12600</name>
</gene>
<dbReference type="SUPFAM" id="SSF56954">
    <property type="entry name" value="Outer membrane efflux proteins (OEP)"/>
    <property type="match status" value="1"/>
</dbReference>
<dbReference type="RefSeq" id="WP_382437032.1">
    <property type="nucleotide sequence ID" value="NZ_JBHSGQ010000007.1"/>
</dbReference>
<reference evidence="3" key="1">
    <citation type="journal article" date="2019" name="Int. J. Syst. Evol. Microbiol.">
        <title>The Global Catalogue of Microorganisms (GCM) 10K type strain sequencing project: providing services to taxonomists for standard genome sequencing and annotation.</title>
        <authorList>
            <consortium name="The Broad Institute Genomics Platform"/>
            <consortium name="The Broad Institute Genome Sequencing Center for Infectious Disease"/>
            <person name="Wu L."/>
            <person name="Ma J."/>
        </authorList>
    </citation>
    <scope>NUCLEOTIDE SEQUENCE [LARGE SCALE GENOMIC DNA]</scope>
    <source>
        <strain evidence="3">CCUG 62981</strain>
    </source>
</reference>
<comment type="caution">
    <text evidence="2">The sequence shown here is derived from an EMBL/GenBank/DDBJ whole genome shotgun (WGS) entry which is preliminary data.</text>
</comment>
<dbReference type="Pfam" id="PF02321">
    <property type="entry name" value="OEP"/>
    <property type="match status" value="1"/>
</dbReference>
<protein>
    <submittedName>
        <fullName evidence="2">TolC family protein</fullName>
    </submittedName>
</protein>
<keyword evidence="3" id="KW-1185">Reference proteome</keyword>
<dbReference type="InterPro" id="IPR010131">
    <property type="entry name" value="MdtP/NodT-like"/>
</dbReference>
<dbReference type="PANTHER" id="PTHR30203">
    <property type="entry name" value="OUTER MEMBRANE CATION EFFLUX PROTEIN"/>
    <property type="match status" value="1"/>
</dbReference>
<evidence type="ECO:0000256" key="1">
    <source>
        <dbReference type="ARBA" id="ARBA00007613"/>
    </source>
</evidence>
<dbReference type="Gene3D" id="1.20.1600.10">
    <property type="entry name" value="Outer membrane efflux proteins (OEP)"/>
    <property type="match status" value="1"/>
</dbReference>
<dbReference type="EMBL" id="JBHSGQ010000007">
    <property type="protein sequence ID" value="MFC4726134.1"/>
    <property type="molecule type" value="Genomic_DNA"/>
</dbReference>
<sequence length="402" mass="42904">MLLLSILIAAHMQAAPLSTPAVQELMVQLDAHPALQAYTAESRAAEAMAEGAMGLPNPRIGAAVENVPVNAPLRFDTSDMSSRSVMVSQDIPGRGLRGARADVEQAAARLVLVRREALRAQLAGELLSALAEYEMAGALEGLLDAQLALLDEREAYLSGRIDAGDALFAELAETDGERAAIDQRRADVTRQSTQALSVLTRLVGEVRTPPPVSPIPPPAAETGETVFHAVRVAQAVVQAAEAGVSVREREFDPIYSVSLSYMNREGAPGMRADDMVSAQLMVSVPLWSRWNQTPRLEAARINTEASRLRLADAARVSADAFRAAAADYAAATRSIAALEARHTALDAALAAASRRYEAGDSSLLPLINTRITQTELRIRLLEQRLAADRAAARMHGLVAGEL</sequence>
<comment type="similarity">
    <text evidence="1">Belongs to the outer membrane factor (OMF) (TC 1.B.17) family.</text>
</comment>
<accession>A0ABV9NEY8</accession>